<protein>
    <recommendedName>
        <fullName evidence="3">Reverse transcriptase domain-containing protein</fullName>
    </recommendedName>
</protein>
<organism evidence="1 2">
    <name type="scientific">Ancylostoma ceylanicum</name>
    <dbReference type="NCBI Taxonomy" id="53326"/>
    <lineage>
        <taxon>Eukaryota</taxon>
        <taxon>Metazoa</taxon>
        <taxon>Ecdysozoa</taxon>
        <taxon>Nematoda</taxon>
        <taxon>Chromadorea</taxon>
        <taxon>Rhabditida</taxon>
        <taxon>Rhabditina</taxon>
        <taxon>Rhabditomorpha</taxon>
        <taxon>Strongyloidea</taxon>
        <taxon>Ancylostomatidae</taxon>
        <taxon>Ancylostomatinae</taxon>
        <taxon>Ancylostoma</taxon>
    </lineage>
</organism>
<accession>A0A016VMV9</accession>
<dbReference type="EMBL" id="JARK01001343">
    <property type="protein sequence ID" value="EYC28934.1"/>
    <property type="molecule type" value="Genomic_DNA"/>
</dbReference>
<evidence type="ECO:0000313" key="1">
    <source>
        <dbReference type="EMBL" id="EYC28934.1"/>
    </source>
</evidence>
<reference evidence="2" key="1">
    <citation type="journal article" date="2015" name="Nat. Genet.">
        <title>The genome and transcriptome of the zoonotic hookworm Ancylostoma ceylanicum identify infection-specific gene families.</title>
        <authorList>
            <person name="Schwarz E.M."/>
            <person name="Hu Y."/>
            <person name="Antoshechkin I."/>
            <person name="Miller M.M."/>
            <person name="Sternberg P.W."/>
            <person name="Aroian R.V."/>
        </authorList>
    </citation>
    <scope>NUCLEOTIDE SEQUENCE</scope>
    <source>
        <strain evidence="2">HY135</strain>
    </source>
</reference>
<proteinExistence type="predicted"/>
<name>A0A016VMV9_9BILA</name>
<dbReference type="STRING" id="53326.A0A016VMV9"/>
<gene>
    <name evidence="1" type="primary">Acey_s0007.g3508</name>
    <name evidence="1" type="ORF">Y032_0007g3508</name>
</gene>
<dbReference type="Proteomes" id="UP000024635">
    <property type="component" value="Unassembled WGS sequence"/>
</dbReference>
<sequence>MKGAHLDDTDEIRDLGFLVRKDLNFDAHCEKIAALATRRMYALFRALSSTDSATLLNAFKTYVRPILEYGTVIFNPYRRKAIMLLEKVQNSFTRKLLIRTIGGFRYDQIPCSKSRNFNLGLSSLAERRRKFDLIMIYKILYGYTDLKQEMLFSTRESVTRGTSRKLVLKRARKNIRKHFLVNRAGPDFEVLIKKSIIASKLVTFMKILEEYLKS</sequence>
<dbReference type="OrthoDB" id="10056483at2759"/>
<dbReference type="PRINTS" id="PR01345">
    <property type="entry name" value="CERVTRCPTASE"/>
</dbReference>
<dbReference type="PANTHER" id="PTHR33332">
    <property type="entry name" value="REVERSE TRANSCRIPTASE DOMAIN-CONTAINING PROTEIN"/>
    <property type="match status" value="1"/>
</dbReference>
<dbReference type="AlphaFoldDB" id="A0A016VMV9"/>
<comment type="caution">
    <text evidence="1">The sequence shown here is derived from an EMBL/GenBank/DDBJ whole genome shotgun (WGS) entry which is preliminary data.</text>
</comment>
<evidence type="ECO:0008006" key="3">
    <source>
        <dbReference type="Google" id="ProtNLM"/>
    </source>
</evidence>
<keyword evidence="2" id="KW-1185">Reference proteome</keyword>
<evidence type="ECO:0000313" key="2">
    <source>
        <dbReference type="Proteomes" id="UP000024635"/>
    </source>
</evidence>